<dbReference type="GO" id="GO:0038023">
    <property type="term" value="F:signaling receptor activity"/>
    <property type="evidence" value="ECO:0007669"/>
    <property type="project" value="InterPro"/>
</dbReference>
<dbReference type="InterPro" id="IPR003599">
    <property type="entry name" value="Ig_sub"/>
</dbReference>
<dbReference type="PANTHER" id="PTHR15343">
    <property type="entry name" value="CD7"/>
    <property type="match status" value="1"/>
</dbReference>
<dbReference type="PANTHER" id="PTHR15343:SF0">
    <property type="entry name" value="T-CELL ANTIGEN CD7"/>
    <property type="match status" value="1"/>
</dbReference>
<dbReference type="GO" id="GO:0002250">
    <property type="term" value="P:adaptive immune response"/>
    <property type="evidence" value="ECO:0007669"/>
    <property type="project" value="InterPro"/>
</dbReference>
<protein>
    <recommendedName>
        <fullName evidence="1">Immunoglobulin domain-containing protein</fullName>
    </recommendedName>
</protein>
<dbReference type="Proteomes" id="UP000694393">
    <property type="component" value="Unplaced"/>
</dbReference>
<dbReference type="SUPFAM" id="SSF48726">
    <property type="entry name" value="Immunoglobulin"/>
    <property type="match status" value="1"/>
</dbReference>
<dbReference type="Ensembl" id="ENSPCET00000025602.1">
    <property type="protein sequence ID" value="ENSPCEP00000024776.1"/>
    <property type="gene ID" value="ENSPCEG00000018706.1"/>
</dbReference>
<sequence length="193" mass="21434">MVGGRKLVIKRDLFEPAFIMANEGESVNITCNITVGKLDGMYLKREVISAMDVLYVPNNAISHTKDRSYKDRLDSSVLLTEVRITLHRLQKNDTDVYICSGSVLVDFNPKIVVGQGTMLVLRQGWREGMFLYIVSMGEHSVCVTSVSGCSKSESKMLLFLSKQATPRKQRPCISVSPDTTVTLPRICSSGIQL</sequence>
<organism evidence="2 3">
    <name type="scientific">Pelusios castaneus</name>
    <name type="common">West African mud turtle</name>
    <dbReference type="NCBI Taxonomy" id="367368"/>
    <lineage>
        <taxon>Eukaryota</taxon>
        <taxon>Metazoa</taxon>
        <taxon>Chordata</taxon>
        <taxon>Craniata</taxon>
        <taxon>Vertebrata</taxon>
        <taxon>Euteleostomi</taxon>
        <taxon>Archelosauria</taxon>
        <taxon>Testudinata</taxon>
        <taxon>Testudines</taxon>
        <taxon>Pleurodira</taxon>
        <taxon>Pelomedusidae</taxon>
        <taxon>Pelusios</taxon>
    </lineage>
</organism>
<dbReference type="SMART" id="SM00409">
    <property type="entry name" value="IG"/>
    <property type="match status" value="1"/>
</dbReference>
<dbReference type="InterPro" id="IPR013783">
    <property type="entry name" value="Ig-like_fold"/>
</dbReference>
<reference evidence="2" key="1">
    <citation type="submission" date="2025-08" db="UniProtKB">
        <authorList>
            <consortium name="Ensembl"/>
        </authorList>
    </citation>
    <scope>IDENTIFICATION</scope>
</reference>
<evidence type="ECO:0000313" key="2">
    <source>
        <dbReference type="Ensembl" id="ENSPCEP00000024776.1"/>
    </source>
</evidence>
<evidence type="ECO:0000259" key="1">
    <source>
        <dbReference type="SMART" id="SM00409"/>
    </source>
</evidence>
<name>A0A8C8VQH3_9SAUR</name>
<dbReference type="GO" id="GO:0016020">
    <property type="term" value="C:membrane"/>
    <property type="evidence" value="ECO:0007669"/>
    <property type="project" value="InterPro"/>
</dbReference>
<dbReference type="Gene3D" id="2.60.40.10">
    <property type="entry name" value="Immunoglobulins"/>
    <property type="match status" value="1"/>
</dbReference>
<keyword evidence="3" id="KW-1185">Reference proteome</keyword>
<accession>A0A8C8VQH3</accession>
<dbReference type="InterPro" id="IPR036179">
    <property type="entry name" value="Ig-like_dom_sf"/>
</dbReference>
<proteinExistence type="predicted"/>
<dbReference type="InterPro" id="IPR039090">
    <property type="entry name" value="CD7"/>
</dbReference>
<feature type="domain" description="Immunoglobulin" evidence="1">
    <location>
        <begin position="16"/>
        <end position="122"/>
    </location>
</feature>
<evidence type="ECO:0000313" key="3">
    <source>
        <dbReference type="Proteomes" id="UP000694393"/>
    </source>
</evidence>
<reference evidence="2" key="2">
    <citation type="submission" date="2025-09" db="UniProtKB">
        <authorList>
            <consortium name="Ensembl"/>
        </authorList>
    </citation>
    <scope>IDENTIFICATION</scope>
</reference>
<dbReference type="AlphaFoldDB" id="A0A8C8VQH3"/>